<dbReference type="Gene3D" id="1.10.1220.10">
    <property type="entry name" value="Met repressor-like"/>
    <property type="match status" value="1"/>
</dbReference>
<keyword evidence="2" id="KW-1185">Reference proteome</keyword>
<sequence>MATLSKRSTIYLDPALHQALKLKALETSKSMSEIINDALKEALSEDAKDLAAFEERADEPLISYEQMVKRLKKDGRI</sequence>
<accession>A0A1W1H9M5</accession>
<dbReference type="AlphaFoldDB" id="A0A1W1H9M5"/>
<dbReference type="Proteomes" id="UP000191931">
    <property type="component" value="Unassembled WGS sequence"/>
</dbReference>
<dbReference type="EMBL" id="FWEV01000082">
    <property type="protein sequence ID" value="SLM29190.1"/>
    <property type="molecule type" value="Genomic_DNA"/>
</dbReference>
<evidence type="ECO:0008006" key="3">
    <source>
        <dbReference type="Google" id="ProtNLM"/>
    </source>
</evidence>
<dbReference type="RefSeq" id="WP_080805946.1">
    <property type="nucleotide sequence ID" value="NZ_LT828552.1"/>
</dbReference>
<gene>
    <name evidence="1" type="ORF">MTBBW1_1720007</name>
</gene>
<evidence type="ECO:0000313" key="1">
    <source>
        <dbReference type="EMBL" id="SLM29190.1"/>
    </source>
</evidence>
<dbReference type="SUPFAM" id="SSF47598">
    <property type="entry name" value="Ribbon-helix-helix"/>
    <property type="match status" value="1"/>
</dbReference>
<reference evidence="1 2" key="1">
    <citation type="submission" date="2017-03" db="EMBL/GenBank/DDBJ databases">
        <authorList>
            <person name="Afonso C.L."/>
            <person name="Miller P.J."/>
            <person name="Scott M.A."/>
            <person name="Spackman E."/>
            <person name="Goraichik I."/>
            <person name="Dimitrov K.M."/>
            <person name="Suarez D.L."/>
            <person name="Swayne D.E."/>
        </authorList>
    </citation>
    <scope>NUCLEOTIDE SEQUENCE [LARGE SCALE GENOMIC DNA]</scope>
    <source>
        <strain evidence="1">PRJEB14757</strain>
    </source>
</reference>
<dbReference type="InterPro" id="IPR013321">
    <property type="entry name" value="Arc_rbn_hlx_hlx"/>
</dbReference>
<evidence type="ECO:0000313" key="2">
    <source>
        <dbReference type="Proteomes" id="UP000191931"/>
    </source>
</evidence>
<protein>
    <recommendedName>
        <fullName evidence="3">CopG family transcriptional regulator</fullName>
    </recommendedName>
</protein>
<proteinExistence type="predicted"/>
<dbReference type="GO" id="GO:0006355">
    <property type="term" value="P:regulation of DNA-templated transcription"/>
    <property type="evidence" value="ECO:0007669"/>
    <property type="project" value="InterPro"/>
</dbReference>
<dbReference type="STRING" id="1246637.MTBBW1_1720007"/>
<name>A0A1W1H9M5_9BACT</name>
<organism evidence="1 2">
    <name type="scientific">Desulfamplus magnetovallimortis</name>
    <dbReference type="NCBI Taxonomy" id="1246637"/>
    <lineage>
        <taxon>Bacteria</taxon>
        <taxon>Pseudomonadati</taxon>
        <taxon>Thermodesulfobacteriota</taxon>
        <taxon>Desulfobacteria</taxon>
        <taxon>Desulfobacterales</taxon>
        <taxon>Desulfobacteraceae</taxon>
        <taxon>Desulfamplus</taxon>
    </lineage>
</organism>
<dbReference type="OrthoDB" id="5397821at2"/>
<dbReference type="InterPro" id="IPR010985">
    <property type="entry name" value="Ribbon_hlx_hlx"/>
</dbReference>